<keyword evidence="2" id="KW-0808">Transferase</keyword>
<accession>A0A3P1C2D8</accession>
<organism evidence="2 3">
    <name type="scientific">Larkinella rosea</name>
    <dbReference type="NCBI Taxonomy" id="2025312"/>
    <lineage>
        <taxon>Bacteria</taxon>
        <taxon>Pseudomonadati</taxon>
        <taxon>Bacteroidota</taxon>
        <taxon>Cytophagia</taxon>
        <taxon>Cytophagales</taxon>
        <taxon>Spirosomataceae</taxon>
        <taxon>Larkinella</taxon>
    </lineage>
</organism>
<comment type="caution">
    <text evidence="2">The sequence shown here is derived from an EMBL/GenBank/DDBJ whole genome shotgun (WGS) entry which is preliminary data.</text>
</comment>
<dbReference type="GO" id="GO:0032259">
    <property type="term" value="P:methylation"/>
    <property type="evidence" value="ECO:0007669"/>
    <property type="project" value="UniProtKB-KW"/>
</dbReference>
<dbReference type="GO" id="GO:0008757">
    <property type="term" value="F:S-adenosylmethionine-dependent methyltransferase activity"/>
    <property type="evidence" value="ECO:0007669"/>
    <property type="project" value="InterPro"/>
</dbReference>
<sequence length="286" mass="32403">MTPPTSEFHAIFDHARPRDAFYRFLQVVFHLYPEDKFHALIQEVTKSELADEPIYKTVQGRLSSIKPFLSELTYALPALKTQKREMTRQMLEVLPIDARVNGYLEIGSTGRYISDLRKHLPVSGPIFLLNDQAPSNSPADILERGQLGKIGTFVPANDFAPISPEAIPSESLDLVTCLIGLHHTRPEKLGGFLASIHRILRPGGWFILRDHDVKTPDMATFVSLVHTVFNLGLNVSWEVDQQDYKDFKPIDEWSRIICRAGFREGPKRLLQANDPSDNTLVLFTKN</sequence>
<dbReference type="Proteomes" id="UP000271925">
    <property type="component" value="Unassembled WGS sequence"/>
</dbReference>
<dbReference type="SUPFAM" id="SSF53335">
    <property type="entry name" value="S-adenosyl-L-methionine-dependent methyltransferases"/>
    <property type="match status" value="1"/>
</dbReference>
<dbReference type="InterPro" id="IPR029063">
    <property type="entry name" value="SAM-dependent_MTases_sf"/>
</dbReference>
<dbReference type="EMBL" id="RQJO01000007">
    <property type="protein sequence ID" value="RRB07266.1"/>
    <property type="molecule type" value="Genomic_DNA"/>
</dbReference>
<dbReference type="RefSeq" id="WP_124871915.1">
    <property type="nucleotide sequence ID" value="NZ_RQJO01000007.1"/>
</dbReference>
<keyword evidence="2" id="KW-0489">Methyltransferase</keyword>
<dbReference type="InterPro" id="IPR013216">
    <property type="entry name" value="Methyltransf_11"/>
</dbReference>
<name>A0A3P1C2D8_9BACT</name>
<keyword evidence="3" id="KW-1185">Reference proteome</keyword>
<evidence type="ECO:0000259" key="1">
    <source>
        <dbReference type="Pfam" id="PF08241"/>
    </source>
</evidence>
<evidence type="ECO:0000313" key="3">
    <source>
        <dbReference type="Proteomes" id="UP000271925"/>
    </source>
</evidence>
<dbReference type="OrthoDB" id="1493020at2"/>
<feature type="domain" description="Methyltransferase type 11" evidence="1">
    <location>
        <begin position="167"/>
        <end position="208"/>
    </location>
</feature>
<reference evidence="2 3" key="1">
    <citation type="submission" date="2018-11" db="EMBL/GenBank/DDBJ databases">
        <authorList>
            <person name="Zhou Z."/>
            <person name="Wang G."/>
        </authorList>
    </citation>
    <scope>NUCLEOTIDE SEQUENCE [LARGE SCALE GENOMIC DNA]</scope>
    <source>
        <strain evidence="2 3">KCTC52004</strain>
    </source>
</reference>
<evidence type="ECO:0000313" key="2">
    <source>
        <dbReference type="EMBL" id="RRB07266.1"/>
    </source>
</evidence>
<protein>
    <submittedName>
        <fullName evidence="2">Methyltransferase domain-containing protein</fullName>
    </submittedName>
</protein>
<dbReference type="Gene3D" id="3.40.50.150">
    <property type="entry name" value="Vaccinia Virus protein VP39"/>
    <property type="match status" value="1"/>
</dbReference>
<gene>
    <name evidence="2" type="ORF">EHT25_05675</name>
</gene>
<dbReference type="AlphaFoldDB" id="A0A3P1C2D8"/>
<proteinExistence type="predicted"/>
<dbReference type="Pfam" id="PF08241">
    <property type="entry name" value="Methyltransf_11"/>
    <property type="match status" value="1"/>
</dbReference>